<comment type="caution">
    <text evidence="4">The sequence shown here is derived from an EMBL/GenBank/DDBJ whole genome shotgun (WGS) entry which is preliminary data.</text>
</comment>
<evidence type="ECO:0000313" key="4">
    <source>
        <dbReference type="EMBL" id="GHO55071.1"/>
    </source>
</evidence>
<name>A0ABQ3UQK9_9CHLR</name>
<proteinExistence type="predicted"/>
<dbReference type="InterPro" id="IPR050109">
    <property type="entry name" value="HTH-type_TetR-like_transc_reg"/>
</dbReference>
<evidence type="ECO:0000256" key="1">
    <source>
        <dbReference type="ARBA" id="ARBA00023125"/>
    </source>
</evidence>
<keyword evidence="1 2" id="KW-0238">DNA-binding</keyword>
<dbReference type="EMBL" id="BNJG01000001">
    <property type="protein sequence ID" value="GHO55071.1"/>
    <property type="molecule type" value="Genomic_DNA"/>
</dbReference>
<feature type="domain" description="HTH tetR-type" evidence="3">
    <location>
        <begin position="32"/>
        <end position="92"/>
    </location>
</feature>
<accession>A0ABQ3UQK9</accession>
<dbReference type="PRINTS" id="PR00455">
    <property type="entry name" value="HTHTETR"/>
</dbReference>
<organism evidence="4 5">
    <name type="scientific">Ktedonobacter robiniae</name>
    <dbReference type="NCBI Taxonomy" id="2778365"/>
    <lineage>
        <taxon>Bacteria</taxon>
        <taxon>Bacillati</taxon>
        <taxon>Chloroflexota</taxon>
        <taxon>Ktedonobacteria</taxon>
        <taxon>Ktedonobacterales</taxon>
        <taxon>Ktedonobacteraceae</taxon>
        <taxon>Ktedonobacter</taxon>
    </lineage>
</organism>
<dbReference type="Gene3D" id="1.10.10.60">
    <property type="entry name" value="Homeodomain-like"/>
    <property type="match status" value="1"/>
</dbReference>
<keyword evidence="5" id="KW-1185">Reference proteome</keyword>
<dbReference type="Gene3D" id="1.10.357.10">
    <property type="entry name" value="Tetracycline Repressor, domain 2"/>
    <property type="match status" value="1"/>
</dbReference>
<evidence type="ECO:0000256" key="2">
    <source>
        <dbReference type="PROSITE-ProRule" id="PRU00335"/>
    </source>
</evidence>
<dbReference type="PANTHER" id="PTHR30055">
    <property type="entry name" value="HTH-TYPE TRANSCRIPTIONAL REGULATOR RUTR"/>
    <property type="match status" value="1"/>
</dbReference>
<gene>
    <name evidence="4" type="ORF">KSB_35460</name>
</gene>
<dbReference type="InterPro" id="IPR036271">
    <property type="entry name" value="Tet_transcr_reg_TetR-rel_C_sf"/>
</dbReference>
<feature type="DNA-binding region" description="H-T-H motif" evidence="2">
    <location>
        <begin position="55"/>
        <end position="74"/>
    </location>
</feature>
<dbReference type="InterPro" id="IPR009057">
    <property type="entry name" value="Homeodomain-like_sf"/>
</dbReference>
<dbReference type="RefSeq" id="WP_201371712.1">
    <property type="nucleotide sequence ID" value="NZ_BNJG01000001.1"/>
</dbReference>
<evidence type="ECO:0000313" key="5">
    <source>
        <dbReference type="Proteomes" id="UP000654345"/>
    </source>
</evidence>
<reference evidence="4 5" key="1">
    <citation type="journal article" date="2021" name="Int. J. Syst. Evol. Microbiol.">
        <title>Reticulibacter mediterranei gen. nov., sp. nov., within the new family Reticulibacteraceae fam. nov., and Ktedonospora formicarum gen. nov., sp. nov., Ktedonobacter robiniae sp. nov., Dictyobacter formicarum sp. nov. and Dictyobacter arantiisoli sp. nov., belonging to the class Ktedonobacteria.</title>
        <authorList>
            <person name="Yabe S."/>
            <person name="Zheng Y."/>
            <person name="Wang C.M."/>
            <person name="Sakai Y."/>
            <person name="Abe K."/>
            <person name="Yokota A."/>
            <person name="Donadio S."/>
            <person name="Cavaletti L."/>
            <person name="Monciardini P."/>
        </authorList>
    </citation>
    <scope>NUCLEOTIDE SEQUENCE [LARGE SCALE GENOMIC DNA]</scope>
    <source>
        <strain evidence="4 5">SOSP1-30</strain>
    </source>
</reference>
<dbReference type="PROSITE" id="PS50977">
    <property type="entry name" value="HTH_TETR_2"/>
    <property type="match status" value="1"/>
</dbReference>
<evidence type="ECO:0000259" key="3">
    <source>
        <dbReference type="PROSITE" id="PS50977"/>
    </source>
</evidence>
<dbReference type="Pfam" id="PF00440">
    <property type="entry name" value="TetR_N"/>
    <property type="match status" value="1"/>
</dbReference>
<dbReference type="Proteomes" id="UP000654345">
    <property type="component" value="Unassembled WGS sequence"/>
</dbReference>
<dbReference type="SUPFAM" id="SSF46689">
    <property type="entry name" value="Homeodomain-like"/>
    <property type="match status" value="1"/>
</dbReference>
<dbReference type="SUPFAM" id="SSF48498">
    <property type="entry name" value="Tetracyclin repressor-like, C-terminal domain"/>
    <property type="match status" value="1"/>
</dbReference>
<dbReference type="PANTHER" id="PTHR30055:SF226">
    <property type="entry name" value="HTH-TYPE TRANSCRIPTIONAL REGULATOR PKSA"/>
    <property type="match status" value="1"/>
</dbReference>
<protein>
    <recommendedName>
        <fullName evidence="3">HTH tetR-type domain-containing protein</fullName>
    </recommendedName>
</protein>
<dbReference type="InterPro" id="IPR001647">
    <property type="entry name" value="HTH_TetR"/>
</dbReference>
<sequence>MEAGKQQEWGVIAKRSGREAGMRRRPERRQAADFDQRILRVARQLFAERGVEDVSMHQIAQEAGVGQGTLYRRYAHKGELILDLLNGSAQRFLEEIQACAQDGEIWSALQRLDSVLQRCITFIEEEGPFLVAIMDTSSAERREMKFGTQYYRTSHSLIAHLLEEAITQEELAPLDIIYTADALIATSDPALYLFQRHKRGYTPEQILEGIRRIYIKGVSVRSPSNQVRDDHPEPPPA</sequence>